<feature type="compositionally biased region" description="Low complexity" evidence="1">
    <location>
        <begin position="302"/>
        <end position="318"/>
    </location>
</feature>
<feature type="region of interest" description="Disordered" evidence="1">
    <location>
        <begin position="1"/>
        <end position="49"/>
    </location>
</feature>
<dbReference type="EMBL" id="JALLPB020000083">
    <property type="protein sequence ID" value="KAL3821817.1"/>
    <property type="molecule type" value="Genomic_DNA"/>
</dbReference>
<accession>A0ABD3SBJ9</accession>
<evidence type="ECO:0000256" key="1">
    <source>
        <dbReference type="SAM" id="MobiDB-lite"/>
    </source>
</evidence>
<sequence>MRDKKKTKGNKGDGKFPGGLAAAAARRRAFERRPPPRLGGMVGPHDTPPERCDVDPGLLLGMGVVVSMQTGLIDLGLERNLFLRGGGGGRDVPGLAMELDAPLPTSALTNEEGDDASVDTRRETEEEIVERDSKDDDAEVNNEDGDAEDVMQILLEDDKWDGTKNMTGKLVHGGTVVDGITYAAVTSRIQTPQEENAGEDSARLEKQRAIMREKDRKRGLVAPAGVATDIPKGRGGEGGYGDGVGGTAIIRRGKPSTKLALKATQVSTALLGHFDRLREGEPERKGQLLKSINGKKRKQFDVRCSPSSPSSRVSHSLA</sequence>
<dbReference type="Proteomes" id="UP001530377">
    <property type="component" value="Unassembled WGS sequence"/>
</dbReference>
<name>A0ABD3SBJ9_9STRA</name>
<keyword evidence="3" id="KW-1185">Reference proteome</keyword>
<comment type="caution">
    <text evidence="2">The sequence shown here is derived from an EMBL/GenBank/DDBJ whole genome shotgun (WGS) entry which is preliminary data.</text>
</comment>
<feature type="compositionally biased region" description="Basic and acidic residues" evidence="1">
    <location>
        <begin position="118"/>
        <end position="134"/>
    </location>
</feature>
<feature type="region of interest" description="Disordered" evidence="1">
    <location>
        <begin position="103"/>
        <end position="146"/>
    </location>
</feature>
<feature type="compositionally biased region" description="Acidic residues" evidence="1">
    <location>
        <begin position="135"/>
        <end position="146"/>
    </location>
</feature>
<evidence type="ECO:0000313" key="2">
    <source>
        <dbReference type="EMBL" id="KAL3821817.1"/>
    </source>
</evidence>
<organism evidence="2 3">
    <name type="scientific">Cyclostephanos tholiformis</name>
    <dbReference type="NCBI Taxonomy" id="382380"/>
    <lineage>
        <taxon>Eukaryota</taxon>
        <taxon>Sar</taxon>
        <taxon>Stramenopiles</taxon>
        <taxon>Ochrophyta</taxon>
        <taxon>Bacillariophyta</taxon>
        <taxon>Coscinodiscophyceae</taxon>
        <taxon>Thalassiosirophycidae</taxon>
        <taxon>Stephanodiscales</taxon>
        <taxon>Stephanodiscaceae</taxon>
        <taxon>Cyclostephanos</taxon>
    </lineage>
</organism>
<proteinExistence type="predicted"/>
<feature type="region of interest" description="Disordered" evidence="1">
    <location>
        <begin position="212"/>
        <end position="242"/>
    </location>
</feature>
<gene>
    <name evidence="2" type="ORF">ACHAXA_003319</name>
</gene>
<feature type="region of interest" description="Disordered" evidence="1">
    <location>
        <begin position="278"/>
        <end position="318"/>
    </location>
</feature>
<dbReference type="AlphaFoldDB" id="A0ABD3SBJ9"/>
<evidence type="ECO:0000313" key="3">
    <source>
        <dbReference type="Proteomes" id="UP001530377"/>
    </source>
</evidence>
<protein>
    <submittedName>
        <fullName evidence="2">Uncharacterized protein</fullName>
    </submittedName>
</protein>
<reference evidence="2 3" key="1">
    <citation type="submission" date="2024-10" db="EMBL/GenBank/DDBJ databases">
        <title>Updated reference genomes for cyclostephanoid diatoms.</title>
        <authorList>
            <person name="Roberts W.R."/>
            <person name="Alverson A.J."/>
        </authorList>
    </citation>
    <scope>NUCLEOTIDE SEQUENCE [LARGE SCALE GENOMIC DNA]</scope>
    <source>
        <strain evidence="2 3">AJA228-03</strain>
    </source>
</reference>